<proteinExistence type="predicted"/>
<keyword evidence="1" id="KW-0812">Transmembrane</keyword>
<gene>
    <name evidence="2" type="ORF">BpHYR1_003626</name>
</gene>
<evidence type="ECO:0000313" key="3">
    <source>
        <dbReference type="Proteomes" id="UP000276133"/>
    </source>
</evidence>
<dbReference type="AlphaFoldDB" id="A0A3M7PD18"/>
<name>A0A3M7PD18_BRAPC</name>
<accession>A0A3M7PD18</accession>
<reference evidence="2 3" key="1">
    <citation type="journal article" date="2018" name="Sci. Rep.">
        <title>Genomic signatures of local adaptation to the degree of environmental predictability in rotifers.</title>
        <authorList>
            <person name="Franch-Gras L."/>
            <person name="Hahn C."/>
            <person name="Garcia-Roger E.M."/>
            <person name="Carmona M.J."/>
            <person name="Serra M."/>
            <person name="Gomez A."/>
        </authorList>
    </citation>
    <scope>NUCLEOTIDE SEQUENCE [LARGE SCALE GENOMIC DNA]</scope>
    <source>
        <strain evidence="2">HYR1</strain>
    </source>
</reference>
<keyword evidence="1" id="KW-1133">Transmembrane helix</keyword>
<dbReference type="EMBL" id="REGN01011706">
    <property type="protein sequence ID" value="RMZ96996.1"/>
    <property type="molecule type" value="Genomic_DNA"/>
</dbReference>
<organism evidence="2 3">
    <name type="scientific">Brachionus plicatilis</name>
    <name type="common">Marine rotifer</name>
    <name type="synonym">Brachionus muelleri</name>
    <dbReference type="NCBI Taxonomy" id="10195"/>
    <lineage>
        <taxon>Eukaryota</taxon>
        <taxon>Metazoa</taxon>
        <taxon>Spiralia</taxon>
        <taxon>Gnathifera</taxon>
        <taxon>Rotifera</taxon>
        <taxon>Eurotatoria</taxon>
        <taxon>Monogononta</taxon>
        <taxon>Pseudotrocha</taxon>
        <taxon>Ploima</taxon>
        <taxon>Brachionidae</taxon>
        <taxon>Brachionus</taxon>
    </lineage>
</organism>
<dbReference type="Proteomes" id="UP000276133">
    <property type="component" value="Unassembled WGS sequence"/>
</dbReference>
<evidence type="ECO:0000256" key="1">
    <source>
        <dbReference type="SAM" id="Phobius"/>
    </source>
</evidence>
<evidence type="ECO:0000313" key="2">
    <source>
        <dbReference type="EMBL" id="RMZ96996.1"/>
    </source>
</evidence>
<protein>
    <submittedName>
        <fullName evidence="2">Uncharacterized protein</fullName>
    </submittedName>
</protein>
<sequence>MLNKSLIAAALKALLNSYGSPERVRAMNIFVKQVPILDPIIMGTALLTDGIMPAPTMVTTIEVVAVAFCIIAVAIIPMASDPKGFCSKKLTALPALRANGDIRVKPITIIFRKEKRMYLNFSFVEYVSHVTSI</sequence>
<feature type="transmembrane region" description="Helical" evidence="1">
    <location>
        <begin position="57"/>
        <end position="79"/>
    </location>
</feature>
<keyword evidence="1" id="KW-0472">Membrane</keyword>
<keyword evidence="3" id="KW-1185">Reference proteome</keyword>
<comment type="caution">
    <text evidence="2">The sequence shown here is derived from an EMBL/GenBank/DDBJ whole genome shotgun (WGS) entry which is preliminary data.</text>
</comment>